<dbReference type="STRING" id="1577792.QX51_16915"/>
<sequence length="1267" mass="144907">MKNIVAIMWHGSYNILSKLKPRLNEYTNLKIYSSRLLDEEKQDIDELIKDIETCDALILNKTSTDSIWDEIDNIIDNMDNTKVYIGGESSLFINNEKGLEISSKCNTYITYSGEENWINMIKYILCDVLNEKITYKEPIEIPWDGIYHCDTNEIFASTKDYLKYKKQSNKGTIGLITSRGYWVNKNIEIEKKLIKAIEDKGYSVIPIFTYTLRNEEIGAKGTANAVRTFFIDEDNKPIVDAVIKMTSFFLDSDSKNYTNLDNANKTDILITLNCPIFQPITSSYMTAKEWEDDRDGTIKDIAWSVALPELEGVIEPIFIGALDNNDNVESRVAISDRCEKLINRVIKYVNLHKKPNSEKKVVFLLNNNPCASLEASIGGGANLDTLESVSRVLSKMKELGYDLEDIPKDGKELVDTIMNKKAISEFRWTTVEEIIKKGGALDLIEKGEYIEWFNKLSKEVKENMIENWGNPPGETIEGVSPSMIYKDKIVVTGVNYKNALVCVQPKRGCAGSKCDGAVCKILHDPHTPPTHQYLATYRYFEEKYKADVIIHVGTHGNLEFLPGKGVGLSQNCYPDICIGNLPNLYIYNADNPPEGTIAKRRSYATIIDHMQTLMTQGGLYDELIELENLLEQYEKVKVSDKTQAHLLKHLIVEEIKKANLETQIDISDHHNKIEKILEECHKVLSLIKNTQIQDGQHILGKIPEGDRLVELINSIIRFEGLDKESLRNKIASLIGLNLKDLLDNKEKINDLYQISNGNLLFELDILSKEVINLYIKDKSLIDNIDIFKVYQLKNIDKLDEIEDFKEKIIDIKNRIEESKEIDSLLKAMNGEYISAGPSGVITRGRDDILPTGRNFYTLDPYRIPTKVSYEVGRRLGDKVIEKYLEETGTYPENFAIYWMCNDILWSDGEGMAQLLYLIGTRPTWSKNGRVNGFEIIPLEELNRPRIDVTVRISGILRDNFSNCVDLLDGAIEAVSRLDEPIDKNYIRKHTLENNSSSRIFGTRPGTYLSGINMMVYSSAWKEKNDFLDVFTYYNGYSYGKNKYGQEAYSELNDSLKTIDITYNKAISDEHDLLGCCAYFGAHGGLTAAAKQVSTKEVKTYYGDTREVSSVEVRTLSEEIRRVVRGKLLNPKWIEGQKRHGYKGASDISKRIGRVYGWDATTDEVDDWIFDEITNTFVLDDENRKFFEENNPWALEEISRRLIEAYERNLWEADEDIIEELKDYYIEMEGWIEEGMGDIEGDFQGGSIDIIDLNEIESFREKLYKIKS</sequence>
<protein>
    <submittedName>
        <fullName evidence="2">Cobalt chelatase</fullName>
    </submittedName>
</protein>
<dbReference type="InterPro" id="IPR003672">
    <property type="entry name" value="CobN/Mg_chltase"/>
</dbReference>
<dbReference type="CDD" id="cd10150">
    <property type="entry name" value="CobN_like"/>
    <property type="match status" value="1"/>
</dbReference>
<dbReference type="Proteomes" id="UP000031189">
    <property type="component" value="Unassembled WGS sequence"/>
</dbReference>
<name>A0A0B3WMV2_9FIRM</name>
<dbReference type="PANTHER" id="PTHR44119:SF7">
    <property type="entry name" value="MAGNESIUM CHELATASE SUBUNIT"/>
    <property type="match status" value="1"/>
</dbReference>
<dbReference type="RefSeq" id="WP_039681080.1">
    <property type="nucleotide sequence ID" value="NZ_JWHR01000135.1"/>
</dbReference>
<organism evidence="2 3">
    <name type="scientific">Terrisporobacter othiniensis</name>
    <dbReference type="NCBI Taxonomy" id="1577792"/>
    <lineage>
        <taxon>Bacteria</taxon>
        <taxon>Bacillati</taxon>
        <taxon>Bacillota</taxon>
        <taxon>Clostridia</taxon>
        <taxon>Peptostreptococcales</taxon>
        <taxon>Peptostreptococcaceae</taxon>
        <taxon>Terrisporobacter</taxon>
    </lineage>
</organism>
<comment type="caution">
    <text evidence="2">The sequence shown here is derived from an EMBL/GenBank/DDBJ whole genome shotgun (WGS) entry which is preliminary data.</text>
</comment>
<dbReference type="EMBL" id="JWHR01000135">
    <property type="protein sequence ID" value="KHS55870.1"/>
    <property type="molecule type" value="Genomic_DNA"/>
</dbReference>
<evidence type="ECO:0000313" key="3">
    <source>
        <dbReference type="Proteomes" id="UP000031189"/>
    </source>
</evidence>
<keyword evidence="3" id="KW-1185">Reference proteome</keyword>
<evidence type="ECO:0000259" key="1">
    <source>
        <dbReference type="Pfam" id="PF02514"/>
    </source>
</evidence>
<reference evidence="2 3" key="1">
    <citation type="submission" date="2014-12" db="EMBL/GenBank/DDBJ databases">
        <title>Draft genome sequence of Terrisporobacter sp. 08-306576, isolated from the blood culture of a bacteremia patient.</title>
        <authorList>
            <person name="Lund L.C."/>
            <person name="Sydenham T.V."/>
            <person name="Hogh S.V."/>
            <person name="Skov M.N."/>
            <person name="Kemp M."/>
            <person name="Justesen U.S."/>
        </authorList>
    </citation>
    <scope>NUCLEOTIDE SEQUENCE [LARGE SCALE GENOMIC DNA]</scope>
    <source>
        <strain evidence="2 3">08-306576</strain>
    </source>
</reference>
<dbReference type="NCBIfam" id="NF004646">
    <property type="entry name" value="PRK05989.2-4"/>
    <property type="match status" value="1"/>
</dbReference>
<feature type="domain" description="CobN/magnesium chelatase" evidence="1">
    <location>
        <begin position="107"/>
        <end position="1215"/>
    </location>
</feature>
<evidence type="ECO:0000313" key="2">
    <source>
        <dbReference type="EMBL" id="KHS55870.1"/>
    </source>
</evidence>
<dbReference type="OrthoDB" id="9757976at2"/>
<dbReference type="PANTHER" id="PTHR44119">
    <property type="entry name" value="MAGNESIUM-CHELATASE SUBUNIT CHLH, CHLOROPLASTIC"/>
    <property type="match status" value="1"/>
</dbReference>
<gene>
    <name evidence="2" type="ORF">QX51_16915</name>
</gene>
<dbReference type="AlphaFoldDB" id="A0A0B3WMV2"/>
<proteinExistence type="predicted"/>
<accession>A0A0B3WMV2</accession>
<dbReference type="Pfam" id="PF02514">
    <property type="entry name" value="CobN-Mg_chel"/>
    <property type="match status" value="1"/>
</dbReference>